<keyword evidence="3" id="KW-1185">Reference proteome</keyword>
<dbReference type="GeneID" id="109535276"/>
<dbReference type="CTD" id="34652"/>
<evidence type="ECO:0000256" key="1">
    <source>
        <dbReference type="SAM" id="SignalP"/>
    </source>
</evidence>
<feature type="chain" id="PRO_5043905244" evidence="1">
    <location>
        <begin position="21"/>
        <end position="335"/>
    </location>
</feature>
<dbReference type="KEGG" id="dpa:109535276"/>
<reference evidence="2" key="2">
    <citation type="submission" date="2024-08" db="UniProtKB">
        <authorList>
            <consortium name="EnsemblMetazoa"/>
        </authorList>
    </citation>
    <scope>IDENTIFICATION</scope>
</reference>
<protein>
    <submittedName>
        <fullName evidence="2">Uncharacterized protein</fullName>
    </submittedName>
</protein>
<sequence length="335" mass="37361">MELTKSVMFIFGYLCVACSSLPAHRKVDEITPIDLTYGDQLIIDTGVFDGWENPFSSNPFGGLFGSLDGIMERIRQQIASILNRLPIGKASNDTEVLSFPGGFEQPAFPSISGIDLSKGNTTSITKVIDGHKVVINETEYKNEDDFGGTFFKVRIIDVKSDSSEVTTEKEAEALPENTTQKDREEIANSMENEIFKSREAEVAGNEDELAKNTLEDNVDEFNMEKYKNLETFDEELLFENEDEDIQSNTKPNPKYPSNSNTEWNKNNITLEASVPSNVIFDDENTITSDGHDAVDAAVNPISLSSDTYVNEILAKNQGRLNPDAEQIFDNWVVPR</sequence>
<reference evidence="3" key="1">
    <citation type="journal article" date="2013" name="Genome Biol.">
        <title>Draft genome of the mountain pine beetle, Dendroctonus ponderosae Hopkins, a major forest pest.</title>
        <authorList>
            <person name="Keeling C.I."/>
            <person name="Yuen M.M."/>
            <person name="Liao N.Y."/>
            <person name="Docking T.R."/>
            <person name="Chan S.K."/>
            <person name="Taylor G.A."/>
            <person name="Palmquist D.L."/>
            <person name="Jackman S.D."/>
            <person name="Nguyen A."/>
            <person name="Li M."/>
            <person name="Henderson H."/>
            <person name="Janes J.K."/>
            <person name="Zhao Y."/>
            <person name="Pandoh P."/>
            <person name="Moore R."/>
            <person name="Sperling F.A."/>
            <person name="Huber D.P."/>
            <person name="Birol I."/>
            <person name="Jones S.J."/>
            <person name="Bohlmann J."/>
        </authorList>
    </citation>
    <scope>NUCLEOTIDE SEQUENCE</scope>
</reference>
<dbReference type="AlphaFoldDB" id="A0AAR5P7W9"/>
<dbReference type="Proteomes" id="UP000019118">
    <property type="component" value="Unassembled WGS sequence"/>
</dbReference>
<proteinExistence type="predicted"/>
<name>A0AAR5P7W9_DENPD</name>
<feature type="signal peptide" evidence="1">
    <location>
        <begin position="1"/>
        <end position="20"/>
    </location>
</feature>
<evidence type="ECO:0000313" key="2">
    <source>
        <dbReference type="EnsemblMetazoa" id="XP_019756726.1"/>
    </source>
</evidence>
<keyword evidence="1" id="KW-0732">Signal</keyword>
<organism evidence="2 3">
    <name type="scientific">Dendroctonus ponderosae</name>
    <name type="common">Mountain pine beetle</name>
    <dbReference type="NCBI Taxonomy" id="77166"/>
    <lineage>
        <taxon>Eukaryota</taxon>
        <taxon>Metazoa</taxon>
        <taxon>Ecdysozoa</taxon>
        <taxon>Arthropoda</taxon>
        <taxon>Hexapoda</taxon>
        <taxon>Insecta</taxon>
        <taxon>Pterygota</taxon>
        <taxon>Neoptera</taxon>
        <taxon>Endopterygota</taxon>
        <taxon>Coleoptera</taxon>
        <taxon>Polyphaga</taxon>
        <taxon>Cucujiformia</taxon>
        <taxon>Curculionidae</taxon>
        <taxon>Scolytinae</taxon>
        <taxon>Dendroctonus</taxon>
    </lineage>
</organism>
<dbReference type="EnsemblMetazoa" id="XM_019901167.1">
    <property type="protein sequence ID" value="XP_019756726.1"/>
    <property type="gene ID" value="LOC109535276"/>
</dbReference>
<accession>A0AAR5P7W9</accession>
<evidence type="ECO:0000313" key="3">
    <source>
        <dbReference type="Proteomes" id="UP000019118"/>
    </source>
</evidence>